<dbReference type="AlphaFoldDB" id="A0A1G5E2L6"/>
<dbReference type="RefSeq" id="WP_092210301.1">
    <property type="nucleotide sequence ID" value="NZ_FMUX01000005.1"/>
</dbReference>
<sequence>MSQMKMTDGPVDWECGQCKKKLSPGKVNLDYMGSRFTVELMTCPDCGFVYIPEDLAMGKMAEVELILEDK</sequence>
<accession>A0A1G5E2L6</accession>
<keyword evidence="3" id="KW-1185">Reference proteome</keyword>
<dbReference type="Proteomes" id="UP000198870">
    <property type="component" value="Unassembled WGS sequence"/>
</dbReference>
<dbReference type="NCBIfam" id="NF045645">
    <property type="entry name" value="DVU_1557_fam"/>
    <property type="match status" value="1"/>
</dbReference>
<evidence type="ECO:0000259" key="1">
    <source>
        <dbReference type="Pfam" id="PF24292"/>
    </source>
</evidence>
<feature type="domain" description="DUF7479" evidence="1">
    <location>
        <begin position="12"/>
        <end position="70"/>
    </location>
</feature>
<gene>
    <name evidence="2" type="ORF">SAMN05216233_105131</name>
</gene>
<organism evidence="2 3">
    <name type="scientific">Desulfoluna spongiiphila</name>
    <dbReference type="NCBI Taxonomy" id="419481"/>
    <lineage>
        <taxon>Bacteria</taxon>
        <taxon>Pseudomonadati</taxon>
        <taxon>Thermodesulfobacteriota</taxon>
        <taxon>Desulfobacteria</taxon>
        <taxon>Desulfobacterales</taxon>
        <taxon>Desulfolunaceae</taxon>
        <taxon>Desulfoluna</taxon>
    </lineage>
</organism>
<reference evidence="2 3" key="1">
    <citation type="submission" date="2016-10" db="EMBL/GenBank/DDBJ databases">
        <authorList>
            <person name="de Groot N.N."/>
        </authorList>
    </citation>
    <scope>NUCLEOTIDE SEQUENCE [LARGE SCALE GENOMIC DNA]</scope>
    <source>
        <strain evidence="2 3">AA1</strain>
    </source>
</reference>
<dbReference type="Pfam" id="PF24292">
    <property type="entry name" value="DUF7479"/>
    <property type="match status" value="1"/>
</dbReference>
<dbReference type="EMBL" id="FMUX01000005">
    <property type="protein sequence ID" value="SCY21105.1"/>
    <property type="molecule type" value="Genomic_DNA"/>
</dbReference>
<dbReference type="InterPro" id="IPR055902">
    <property type="entry name" value="DUF7479"/>
</dbReference>
<evidence type="ECO:0000313" key="3">
    <source>
        <dbReference type="Proteomes" id="UP000198870"/>
    </source>
</evidence>
<name>A0A1G5E2L6_9BACT</name>
<proteinExistence type="predicted"/>
<evidence type="ECO:0000313" key="2">
    <source>
        <dbReference type="EMBL" id="SCY21105.1"/>
    </source>
</evidence>
<dbReference type="InterPro" id="IPR054656">
    <property type="entry name" value="DVU_1557-like"/>
</dbReference>
<protein>
    <recommendedName>
        <fullName evidence="1">DUF7479 domain-containing protein</fullName>
    </recommendedName>
</protein>
<dbReference type="OrthoDB" id="1753012at2"/>
<dbReference type="STRING" id="419481.SAMN05216233_105131"/>